<protein>
    <submittedName>
        <fullName evidence="1">Uncharacterized protein</fullName>
    </submittedName>
</protein>
<dbReference type="EMBL" id="CP039352">
    <property type="protein sequence ID" value="QCE03460.1"/>
    <property type="molecule type" value="Genomic_DNA"/>
</dbReference>
<dbReference type="AlphaFoldDB" id="A0A4D6MPJ2"/>
<sequence>MTRGSLVTPTYFPPFLSVSNISAPTSSNKNFGSTEHPTLKLDAFIPKKHVITIIFNPISLPTTQTKGIKEPTLWPSEALPLQRPLA</sequence>
<gene>
    <name evidence="1" type="ORF">DEO72_LG8g1484</name>
</gene>
<proteinExistence type="predicted"/>
<organism evidence="1 2">
    <name type="scientific">Vigna unguiculata</name>
    <name type="common">Cowpea</name>
    <dbReference type="NCBI Taxonomy" id="3917"/>
    <lineage>
        <taxon>Eukaryota</taxon>
        <taxon>Viridiplantae</taxon>
        <taxon>Streptophyta</taxon>
        <taxon>Embryophyta</taxon>
        <taxon>Tracheophyta</taxon>
        <taxon>Spermatophyta</taxon>
        <taxon>Magnoliopsida</taxon>
        <taxon>eudicotyledons</taxon>
        <taxon>Gunneridae</taxon>
        <taxon>Pentapetalae</taxon>
        <taxon>rosids</taxon>
        <taxon>fabids</taxon>
        <taxon>Fabales</taxon>
        <taxon>Fabaceae</taxon>
        <taxon>Papilionoideae</taxon>
        <taxon>50 kb inversion clade</taxon>
        <taxon>NPAAA clade</taxon>
        <taxon>indigoferoid/millettioid clade</taxon>
        <taxon>Phaseoleae</taxon>
        <taxon>Vigna</taxon>
    </lineage>
</organism>
<evidence type="ECO:0000313" key="2">
    <source>
        <dbReference type="Proteomes" id="UP000501690"/>
    </source>
</evidence>
<accession>A0A4D6MPJ2</accession>
<dbReference type="Proteomes" id="UP000501690">
    <property type="component" value="Linkage Group LG8"/>
</dbReference>
<evidence type="ECO:0000313" key="1">
    <source>
        <dbReference type="EMBL" id="QCE03460.1"/>
    </source>
</evidence>
<keyword evidence="2" id="KW-1185">Reference proteome</keyword>
<reference evidence="1 2" key="1">
    <citation type="submission" date="2019-04" db="EMBL/GenBank/DDBJ databases">
        <title>An improved genome assembly and genetic linkage map for asparagus bean, Vigna unguiculata ssp. sesquipedialis.</title>
        <authorList>
            <person name="Xia Q."/>
            <person name="Zhang R."/>
            <person name="Dong Y."/>
        </authorList>
    </citation>
    <scope>NUCLEOTIDE SEQUENCE [LARGE SCALE GENOMIC DNA]</scope>
    <source>
        <tissue evidence="1">Leaf</tissue>
    </source>
</reference>
<name>A0A4D6MPJ2_VIGUN</name>